<evidence type="ECO:0000256" key="1">
    <source>
        <dbReference type="SAM" id="MobiDB-lite"/>
    </source>
</evidence>
<evidence type="ECO:0000313" key="3">
    <source>
        <dbReference type="EMBL" id="KIM35604.1"/>
    </source>
</evidence>
<name>A0A0C3BU80_HEBCY</name>
<evidence type="ECO:0008006" key="5">
    <source>
        <dbReference type="Google" id="ProtNLM"/>
    </source>
</evidence>
<feature type="signal peptide" evidence="2">
    <location>
        <begin position="1"/>
        <end position="16"/>
    </location>
</feature>
<dbReference type="EMBL" id="KN831817">
    <property type="protein sequence ID" value="KIM35604.1"/>
    <property type="molecule type" value="Genomic_DNA"/>
</dbReference>
<accession>A0A0C3BU80</accession>
<evidence type="ECO:0000313" key="4">
    <source>
        <dbReference type="Proteomes" id="UP000053424"/>
    </source>
</evidence>
<reference evidence="4" key="2">
    <citation type="submission" date="2015-01" db="EMBL/GenBank/DDBJ databases">
        <title>Evolutionary Origins and Diversification of the Mycorrhizal Mutualists.</title>
        <authorList>
            <consortium name="DOE Joint Genome Institute"/>
            <consortium name="Mycorrhizal Genomics Consortium"/>
            <person name="Kohler A."/>
            <person name="Kuo A."/>
            <person name="Nagy L.G."/>
            <person name="Floudas D."/>
            <person name="Copeland A."/>
            <person name="Barry K.W."/>
            <person name="Cichocki N."/>
            <person name="Veneault-Fourrey C."/>
            <person name="LaButti K."/>
            <person name="Lindquist E.A."/>
            <person name="Lipzen A."/>
            <person name="Lundell T."/>
            <person name="Morin E."/>
            <person name="Murat C."/>
            <person name="Riley R."/>
            <person name="Ohm R."/>
            <person name="Sun H."/>
            <person name="Tunlid A."/>
            <person name="Henrissat B."/>
            <person name="Grigoriev I.V."/>
            <person name="Hibbett D.S."/>
            <person name="Martin F."/>
        </authorList>
    </citation>
    <scope>NUCLEOTIDE SEQUENCE [LARGE SCALE GENOMIC DNA]</scope>
    <source>
        <strain evidence="4">h7</strain>
    </source>
</reference>
<protein>
    <recommendedName>
        <fullName evidence="5">Secreted protein</fullName>
    </recommendedName>
</protein>
<sequence length="130" mass="14013">MYTALLPAHLLPSALSVLLPAARWPGGVQSKKPLTLSASSSASRHEGETYDDPLSSSGRKKFSSDALSRAHVPLFDILQSHSMPPFPPWRTLQPETPVWSPGCLCGLSFTTVHHLVHGRPRGCPATEGVH</sequence>
<reference evidence="3 4" key="1">
    <citation type="submission" date="2014-04" db="EMBL/GenBank/DDBJ databases">
        <authorList>
            <consortium name="DOE Joint Genome Institute"/>
            <person name="Kuo A."/>
            <person name="Gay G."/>
            <person name="Dore J."/>
            <person name="Kohler A."/>
            <person name="Nagy L.G."/>
            <person name="Floudas D."/>
            <person name="Copeland A."/>
            <person name="Barry K.W."/>
            <person name="Cichocki N."/>
            <person name="Veneault-Fourrey C."/>
            <person name="LaButti K."/>
            <person name="Lindquist E.A."/>
            <person name="Lipzen A."/>
            <person name="Lundell T."/>
            <person name="Morin E."/>
            <person name="Murat C."/>
            <person name="Sun H."/>
            <person name="Tunlid A."/>
            <person name="Henrissat B."/>
            <person name="Grigoriev I.V."/>
            <person name="Hibbett D.S."/>
            <person name="Martin F."/>
            <person name="Nordberg H.P."/>
            <person name="Cantor M.N."/>
            <person name="Hua S.X."/>
        </authorList>
    </citation>
    <scope>NUCLEOTIDE SEQUENCE [LARGE SCALE GENOMIC DNA]</scope>
    <source>
        <strain evidence="4">h7</strain>
    </source>
</reference>
<feature type="region of interest" description="Disordered" evidence="1">
    <location>
        <begin position="27"/>
        <end position="62"/>
    </location>
</feature>
<keyword evidence="2" id="KW-0732">Signal</keyword>
<evidence type="ECO:0000256" key="2">
    <source>
        <dbReference type="SAM" id="SignalP"/>
    </source>
</evidence>
<dbReference type="HOGENOM" id="CLU_1938428_0_0_1"/>
<dbReference type="AlphaFoldDB" id="A0A0C3BU80"/>
<keyword evidence="4" id="KW-1185">Reference proteome</keyword>
<dbReference type="Proteomes" id="UP000053424">
    <property type="component" value="Unassembled WGS sequence"/>
</dbReference>
<organism evidence="3 4">
    <name type="scientific">Hebeloma cylindrosporum</name>
    <dbReference type="NCBI Taxonomy" id="76867"/>
    <lineage>
        <taxon>Eukaryota</taxon>
        <taxon>Fungi</taxon>
        <taxon>Dikarya</taxon>
        <taxon>Basidiomycota</taxon>
        <taxon>Agaricomycotina</taxon>
        <taxon>Agaricomycetes</taxon>
        <taxon>Agaricomycetidae</taxon>
        <taxon>Agaricales</taxon>
        <taxon>Agaricineae</taxon>
        <taxon>Hymenogastraceae</taxon>
        <taxon>Hebeloma</taxon>
    </lineage>
</organism>
<gene>
    <name evidence="3" type="ORF">M413DRAFT_346787</name>
</gene>
<feature type="chain" id="PRO_5002161873" description="Secreted protein" evidence="2">
    <location>
        <begin position="17"/>
        <end position="130"/>
    </location>
</feature>
<proteinExistence type="predicted"/>